<proteinExistence type="predicted"/>
<feature type="non-terminal residue" evidence="3">
    <location>
        <position position="1"/>
    </location>
</feature>
<gene>
    <name evidence="3" type="ORF">SLEP1_g60507</name>
</gene>
<reference evidence="3 4" key="1">
    <citation type="journal article" date="2021" name="Commun. Biol.">
        <title>The genome of Shorea leprosula (Dipterocarpaceae) highlights the ecological relevance of drought in aseasonal tropical rainforests.</title>
        <authorList>
            <person name="Ng K.K.S."/>
            <person name="Kobayashi M.J."/>
            <person name="Fawcett J.A."/>
            <person name="Hatakeyama M."/>
            <person name="Paape T."/>
            <person name="Ng C.H."/>
            <person name="Ang C.C."/>
            <person name="Tnah L.H."/>
            <person name="Lee C.T."/>
            <person name="Nishiyama T."/>
            <person name="Sese J."/>
            <person name="O'Brien M.J."/>
            <person name="Copetti D."/>
            <person name="Mohd Noor M.I."/>
            <person name="Ong R.C."/>
            <person name="Putra M."/>
            <person name="Sireger I.Z."/>
            <person name="Indrioko S."/>
            <person name="Kosugi Y."/>
            <person name="Izuno A."/>
            <person name="Isagi Y."/>
            <person name="Lee S.L."/>
            <person name="Shimizu K.K."/>
        </authorList>
    </citation>
    <scope>NUCLEOTIDE SEQUENCE [LARGE SCALE GENOMIC DNA]</scope>
    <source>
        <strain evidence="3">214</strain>
    </source>
</reference>
<dbReference type="PANTHER" id="PTHR33463">
    <property type="entry name" value="NB-ARC DOMAIN-CONTAINING PROTEIN-RELATED"/>
    <property type="match status" value="1"/>
</dbReference>
<sequence>VVIPNLEELELRSIEIKMIWHISTTAHCIMNLIELTIEGCDNLELLFSYSMARGLKKLRRLKIKNCKNIREIIATENVEDMENSISFPKLTFLELKDLQNLVKFYSRNCMIEFPSEMQLAIENCSKLEVPIVTSTSMDAIAD</sequence>
<evidence type="ECO:0000313" key="4">
    <source>
        <dbReference type="Proteomes" id="UP001054252"/>
    </source>
</evidence>
<organism evidence="3 4">
    <name type="scientific">Rubroshorea leprosula</name>
    <dbReference type="NCBI Taxonomy" id="152421"/>
    <lineage>
        <taxon>Eukaryota</taxon>
        <taxon>Viridiplantae</taxon>
        <taxon>Streptophyta</taxon>
        <taxon>Embryophyta</taxon>
        <taxon>Tracheophyta</taxon>
        <taxon>Spermatophyta</taxon>
        <taxon>Magnoliopsida</taxon>
        <taxon>eudicotyledons</taxon>
        <taxon>Gunneridae</taxon>
        <taxon>Pentapetalae</taxon>
        <taxon>rosids</taxon>
        <taxon>malvids</taxon>
        <taxon>Malvales</taxon>
        <taxon>Dipterocarpaceae</taxon>
        <taxon>Rubroshorea</taxon>
    </lineage>
</organism>
<name>A0AAV5MZM2_9ROSI</name>
<evidence type="ECO:0000259" key="2">
    <source>
        <dbReference type="Pfam" id="PF23247"/>
    </source>
</evidence>
<dbReference type="InterPro" id="IPR032675">
    <property type="entry name" value="LRR_dom_sf"/>
</dbReference>
<accession>A0AAV5MZM2</accession>
<dbReference type="AlphaFoldDB" id="A0AAV5MZM2"/>
<dbReference type="PANTHER" id="PTHR33463:SF198">
    <property type="entry name" value="RPP4C3"/>
    <property type="match status" value="1"/>
</dbReference>
<dbReference type="Gene3D" id="3.80.10.10">
    <property type="entry name" value="Ribonuclease Inhibitor"/>
    <property type="match status" value="1"/>
</dbReference>
<dbReference type="InterPro" id="IPR057135">
    <property type="entry name" value="At4g27190-like_LRR"/>
</dbReference>
<dbReference type="SUPFAM" id="SSF52047">
    <property type="entry name" value="RNI-like"/>
    <property type="match status" value="1"/>
</dbReference>
<keyword evidence="4" id="KW-1185">Reference proteome</keyword>
<dbReference type="EMBL" id="BPVZ01002676">
    <property type="protein sequence ID" value="GKV53997.1"/>
    <property type="molecule type" value="Genomic_DNA"/>
</dbReference>
<dbReference type="InterPro" id="IPR050905">
    <property type="entry name" value="Plant_NBS-LRR"/>
</dbReference>
<protein>
    <recommendedName>
        <fullName evidence="2">Disease resistance protein At4g27190-like leucine-rich repeats domain-containing protein</fullName>
    </recommendedName>
</protein>
<keyword evidence="1" id="KW-0611">Plant defense</keyword>
<feature type="domain" description="Disease resistance protein At4g27190-like leucine-rich repeats" evidence="2">
    <location>
        <begin position="5"/>
        <end position="128"/>
    </location>
</feature>
<comment type="caution">
    <text evidence="3">The sequence shown here is derived from an EMBL/GenBank/DDBJ whole genome shotgun (WGS) entry which is preliminary data.</text>
</comment>
<evidence type="ECO:0000313" key="3">
    <source>
        <dbReference type="EMBL" id="GKV53997.1"/>
    </source>
</evidence>
<dbReference type="Proteomes" id="UP001054252">
    <property type="component" value="Unassembled WGS sequence"/>
</dbReference>
<evidence type="ECO:0000256" key="1">
    <source>
        <dbReference type="ARBA" id="ARBA00022821"/>
    </source>
</evidence>
<dbReference type="Pfam" id="PF23247">
    <property type="entry name" value="LRR_RPS2"/>
    <property type="match status" value="1"/>
</dbReference>